<dbReference type="InterPro" id="IPR011057">
    <property type="entry name" value="Mss4-like_sf"/>
</dbReference>
<evidence type="ECO:0000313" key="5">
    <source>
        <dbReference type="EMBL" id="PKS04917.1"/>
    </source>
</evidence>
<dbReference type="Gene3D" id="2.170.150.70">
    <property type="match status" value="2"/>
</dbReference>
<dbReference type="InParanoid" id="A0A2N3MXM0"/>
<keyword evidence="3" id="KW-0862">Zinc</keyword>
<name>A0A2N3MXM0_9PEZI</name>
<feature type="domain" description="CENP-V/GFA" evidence="4">
    <location>
        <begin position="139"/>
        <end position="256"/>
    </location>
</feature>
<dbReference type="AlphaFoldDB" id="A0A2N3MXM0"/>
<evidence type="ECO:0000259" key="4">
    <source>
        <dbReference type="PROSITE" id="PS51891"/>
    </source>
</evidence>
<evidence type="ECO:0000256" key="3">
    <source>
        <dbReference type="ARBA" id="ARBA00022833"/>
    </source>
</evidence>
<dbReference type="PROSITE" id="PS51891">
    <property type="entry name" value="CENP_V_GFA"/>
    <property type="match status" value="2"/>
</dbReference>
<dbReference type="PANTHER" id="PTHR28620:SF1">
    <property type="entry name" value="CENP-V_GFA DOMAIN-CONTAINING PROTEIN"/>
    <property type="match status" value="1"/>
</dbReference>
<dbReference type="GO" id="GO:0046872">
    <property type="term" value="F:metal ion binding"/>
    <property type="evidence" value="ECO:0007669"/>
    <property type="project" value="UniProtKB-KW"/>
</dbReference>
<dbReference type="GO" id="GO:0016846">
    <property type="term" value="F:carbon-sulfur lyase activity"/>
    <property type="evidence" value="ECO:0007669"/>
    <property type="project" value="InterPro"/>
</dbReference>
<reference evidence="5 6" key="1">
    <citation type="journal article" date="2017" name="G3 (Bethesda)">
        <title>First Draft Genome Sequence of the Pathogenic Fungus Lomentospora prolificans (Formerly Scedosporium prolificans).</title>
        <authorList>
            <person name="Luo R."/>
            <person name="Zimin A."/>
            <person name="Workman R."/>
            <person name="Fan Y."/>
            <person name="Pertea G."/>
            <person name="Grossman N."/>
            <person name="Wear M.P."/>
            <person name="Jia B."/>
            <person name="Miller H."/>
            <person name="Casadevall A."/>
            <person name="Timp W."/>
            <person name="Zhang S.X."/>
            <person name="Salzberg S.L."/>
        </authorList>
    </citation>
    <scope>NUCLEOTIDE SEQUENCE [LARGE SCALE GENOMIC DNA]</scope>
    <source>
        <strain evidence="5 6">JHH-5317</strain>
    </source>
</reference>
<keyword evidence="6" id="KW-1185">Reference proteome</keyword>
<evidence type="ECO:0000256" key="1">
    <source>
        <dbReference type="ARBA" id="ARBA00005495"/>
    </source>
</evidence>
<accession>A0A2N3MXM0</accession>
<organism evidence="5 6">
    <name type="scientific">Lomentospora prolificans</name>
    <dbReference type="NCBI Taxonomy" id="41688"/>
    <lineage>
        <taxon>Eukaryota</taxon>
        <taxon>Fungi</taxon>
        <taxon>Dikarya</taxon>
        <taxon>Ascomycota</taxon>
        <taxon>Pezizomycotina</taxon>
        <taxon>Sordariomycetes</taxon>
        <taxon>Hypocreomycetidae</taxon>
        <taxon>Microascales</taxon>
        <taxon>Microascaceae</taxon>
        <taxon>Lomentospora</taxon>
    </lineage>
</organism>
<dbReference type="OrthoDB" id="2993351at2759"/>
<dbReference type="InterPro" id="IPR006913">
    <property type="entry name" value="CENP-V/GFA"/>
</dbReference>
<evidence type="ECO:0000313" key="6">
    <source>
        <dbReference type="Proteomes" id="UP000233524"/>
    </source>
</evidence>
<feature type="domain" description="CENP-V/GFA" evidence="4">
    <location>
        <begin position="9"/>
        <end position="118"/>
    </location>
</feature>
<keyword evidence="2" id="KW-0479">Metal-binding</keyword>
<comment type="similarity">
    <text evidence="1">Belongs to the Gfa family.</text>
</comment>
<dbReference type="EMBL" id="NLAX01001623">
    <property type="protein sequence ID" value="PKS04917.1"/>
    <property type="molecule type" value="Genomic_DNA"/>
</dbReference>
<dbReference type="PANTHER" id="PTHR28620">
    <property type="entry name" value="CENTROMERE PROTEIN V"/>
    <property type="match status" value="1"/>
</dbReference>
<dbReference type="Proteomes" id="UP000233524">
    <property type="component" value="Unassembled WGS sequence"/>
</dbReference>
<dbReference type="Pfam" id="PF04828">
    <property type="entry name" value="GFA"/>
    <property type="match status" value="2"/>
</dbReference>
<comment type="caution">
    <text evidence="5">The sequence shown here is derived from an EMBL/GenBank/DDBJ whole genome shotgun (WGS) entry which is preliminary data.</text>
</comment>
<sequence>MASPDVKVYDGNCHCGLYRFQVTVPEIESMIACTCKRCVKKGYYWLIPPPGSFNVTRDEGKLTDYECDTLKDKFCGICGTGIIGEHRVGPLQGKTVLNIRSIQGVNPFKLECAIEKIEVDDPTASSAGGNTGSDPDVQYTGSCHCGKVWAELLYDFKTEVMKEDNCSICVRNAWVGTYPTKDKVRIHGRENTTEYATGRKWNGATFCTTCGDTVFTNLHGPPDSYIEAMPEEKREKVREFVAQTRTIQPINLRVFDVDVSLLKVERDDCGTAGYELPLYLLHY</sequence>
<protein>
    <recommendedName>
        <fullName evidence="4">CENP-V/GFA domain-containing protein</fullName>
    </recommendedName>
</protein>
<gene>
    <name evidence="5" type="ORF">jhhlp_008282</name>
</gene>
<dbReference type="VEuPathDB" id="FungiDB:jhhlp_008282"/>
<dbReference type="SUPFAM" id="SSF51316">
    <property type="entry name" value="Mss4-like"/>
    <property type="match status" value="2"/>
</dbReference>
<dbReference type="InterPro" id="IPR052355">
    <property type="entry name" value="CENP-V-like"/>
</dbReference>
<evidence type="ECO:0000256" key="2">
    <source>
        <dbReference type="ARBA" id="ARBA00022723"/>
    </source>
</evidence>
<proteinExistence type="inferred from homology"/>